<dbReference type="GO" id="GO:0050660">
    <property type="term" value="F:flavin adenine dinucleotide binding"/>
    <property type="evidence" value="ECO:0007669"/>
    <property type="project" value="InterPro"/>
</dbReference>
<dbReference type="Proteomes" id="UP000301870">
    <property type="component" value="Chromosome 29"/>
</dbReference>
<name>A0A9J7IXV3_SPOLT</name>
<dbReference type="Pfam" id="PF05199">
    <property type="entry name" value="GMC_oxred_C"/>
    <property type="match status" value="1"/>
</dbReference>
<dbReference type="PANTHER" id="PTHR11552:SF147">
    <property type="entry name" value="CHOLINE DEHYDROGENASE, MITOCHONDRIAL"/>
    <property type="match status" value="1"/>
</dbReference>
<evidence type="ECO:0000259" key="5">
    <source>
        <dbReference type="PROSITE" id="PS00624"/>
    </source>
</evidence>
<dbReference type="InterPro" id="IPR012132">
    <property type="entry name" value="GMC_OxRdtase"/>
</dbReference>
<dbReference type="Pfam" id="PF00732">
    <property type="entry name" value="GMC_oxred_N"/>
    <property type="match status" value="1"/>
</dbReference>
<keyword evidence="3" id="KW-0285">Flavoprotein</keyword>
<dbReference type="OrthoDB" id="269227at2759"/>
<evidence type="ECO:0000313" key="6">
    <source>
        <dbReference type="Proteomes" id="UP000301870"/>
    </source>
</evidence>
<reference evidence="7" key="1">
    <citation type="submission" date="2025-08" db="UniProtKB">
        <authorList>
            <consortium name="RefSeq"/>
        </authorList>
    </citation>
    <scope>IDENTIFICATION</scope>
    <source>
        <strain evidence="7">Ishihara</strain>
        <tissue evidence="7">Whole body</tissue>
    </source>
</reference>
<evidence type="ECO:0000256" key="3">
    <source>
        <dbReference type="ARBA" id="ARBA00022630"/>
    </source>
</evidence>
<dbReference type="PANTHER" id="PTHR11552">
    <property type="entry name" value="GLUCOSE-METHANOL-CHOLINE GMC OXIDOREDUCTASE"/>
    <property type="match status" value="1"/>
</dbReference>
<dbReference type="Gene3D" id="3.30.560.10">
    <property type="entry name" value="Glucose Oxidase, domain 3"/>
    <property type="match status" value="1"/>
</dbReference>
<keyword evidence="6" id="KW-1185">Reference proteome</keyword>
<proteinExistence type="inferred from homology"/>
<dbReference type="AlphaFoldDB" id="A0A9J7IXV3"/>
<dbReference type="PROSITE" id="PS00624">
    <property type="entry name" value="GMC_OXRED_2"/>
    <property type="match status" value="1"/>
</dbReference>
<dbReference type="RefSeq" id="XP_022831026.1">
    <property type="nucleotide sequence ID" value="XM_022975258.1"/>
</dbReference>
<dbReference type="InterPro" id="IPR036188">
    <property type="entry name" value="FAD/NAD-bd_sf"/>
</dbReference>
<dbReference type="SUPFAM" id="SSF51905">
    <property type="entry name" value="FAD/NAD(P)-binding domain"/>
    <property type="match status" value="1"/>
</dbReference>
<comment type="cofactor">
    <cofactor evidence="1">
        <name>FAD</name>
        <dbReference type="ChEBI" id="CHEBI:57692"/>
    </cofactor>
</comment>
<evidence type="ECO:0000256" key="4">
    <source>
        <dbReference type="ARBA" id="ARBA00022827"/>
    </source>
</evidence>
<protein>
    <submittedName>
        <fullName evidence="7">Glucose dehydrogenase [FAD, quinone]-like</fullName>
    </submittedName>
</protein>
<evidence type="ECO:0000256" key="2">
    <source>
        <dbReference type="ARBA" id="ARBA00010790"/>
    </source>
</evidence>
<dbReference type="Gene3D" id="3.50.50.60">
    <property type="entry name" value="FAD/NAD(P)-binding domain"/>
    <property type="match status" value="1"/>
</dbReference>
<evidence type="ECO:0000313" key="7">
    <source>
        <dbReference type="RefSeq" id="XP_022831026.1"/>
    </source>
</evidence>
<dbReference type="GO" id="GO:0016614">
    <property type="term" value="F:oxidoreductase activity, acting on CH-OH group of donors"/>
    <property type="evidence" value="ECO:0007669"/>
    <property type="project" value="InterPro"/>
</dbReference>
<dbReference type="InterPro" id="IPR007867">
    <property type="entry name" value="GMC_OxRtase_C"/>
</dbReference>
<comment type="similarity">
    <text evidence="2">Belongs to the GMC oxidoreductase family.</text>
</comment>
<sequence>MTWCNNASCLAPTTGASPQIFAATLQYFAAAQCLLSHQNVPDTPILNFQSFDFIIIGSGTAGSVLAKRLSEVKHWKILLIEAGGDPPVESHIPGLDNSMTDDVFNWNYLSVNNGVINQAIINGSINLSRGKMFGGSSSLSEMHYIRGHDQDYQKWFNAGNIDWTHDDIHRCFKKIENLQNEKLLKDPAINKYYGDKGQLILNRFNSTNRDISNNILKSWHEMGFRYVPDLNMAGLIGSGIVTATATNGERQSTYTAYLEPIKNKWNVKILKNAFARKLLITKDSKLCFGVEVEKEGKILNFYATHEVILSAGAVNTPHLLMLSGIGSKDHLVAKNISCLVDSPMVGQNLQDHFLVPITVYGDGPEKLTVKETHRDVANYLLDRTGRLAESAKFTDITAFYSTKNNPFHPEFQIHLSIVPKNTTDLEGMFKSQYRYKDSIIDSMTKLNKNHSLYFFAFNLLHPYSRGNISLNTNNPKDAPLIFTNYFSHARDLEIAVQGLKMASKVVKTNFFKSIRGYLGRMNWPACGVFELDSEGYWECVSMNLVTSMSHLVGTCKMGPDPKTAVVNSRLKVHGVSHLRVVDASVMPEITSGNINAPCIMIAERAAEFINEEYFNFK</sequence>
<dbReference type="KEGG" id="sliu:111359660"/>
<keyword evidence="4" id="KW-0274">FAD</keyword>
<dbReference type="GeneID" id="111359660"/>
<dbReference type="InterPro" id="IPR000172">
    <property type="entry name" value="GMC_OxRdtase_N"/>
</dbReference>
<accession>A0A9J7IXV3</accession>
<gene>
    <name evidence="7" type="primary">LOC111359660</name>
</gene>
<feature type="domain" description="Glucose-methanol-choline oxidoreductase N-terminal" evidence="5">
    <location>
        <begin position="312"/>
        <end position="326"/>
    </location>
</feature>
<dbReference type="PIRSF" id="PIRSF000137">
    <property type="entry name" value="Alcohol_oxidase"/>
    <property type="match status" value="1"/>
</dbReference>
<evidence type="ECO:0000256" key="1">
    <source>
        <dbReference type="ARBA" id="ARBA00001974"/>
    </source>
</evidence>
<dbReference type="SUPFAM" id="SSF54373">
    <property type="entry name" value="FAD-linked reductases, C-terminal domain"/>
    <property type="match status" value="1"/>
</dbReference>
<organism evidence="6 7">
    <name type="scientific">Spodoptera litura</name>
    <name type="common">Asian cotton leafworm</name>
    <dbReference type="NCBI Taxonomy" id="69820"/>
    <lineage>
        <taxon>Eukaryota</taxon>
        <taxon>Metazoa</taxon>
        <taxon>Ecdysozoa</taxon>
        <taxon>Arthropoda</taxon>
        <taxon>Hexapoda</taxon>
        <taxon>Insecta</taxon>
        <taxon>Pterygota</taxon>
        <taxon>Neoptera</taxon>
        <taxon>Endopterygota</taxon>
        <taxon>Lepidoptera</taxon>
        <taxon>Glossata</taxon>
        <taxon>Ditrysia</taxon>
        <taxon>Noctuoidea</taxon>
        <taxon>Noctuidae</taxon>
        <taxon>Amphipyrinae</taxon>
        <taxon>Spodoptera</taxon>
    </lineage>
</organism>